<name>A0A0A0F0U9_9GAMM</name>
<keyword evidence="2" id="KW-1185">Reference proteome</keyword>
<gene>
    <name evidence="1" type="ORF">N799_06130</name>
</gene>
<comment type="caution">
    <text evidence="1">The sequence shown here is derived from an EMBL/GenBank/DDBJ whole genome shotgun (WGS) entry which is preliminary data.</text>
</comment>
<reference evidence="1 2" key="1">
    <citation type="journal article" date="2015" name="Stand. Genomic Sci.">
        <title>Genomic information of the arsenic-resistant bacterium Lysobacter arseniciresistens type strain ZS79(T) and comparison of Lysobacter draft genomes.</title>
        <authorList>
            <person name="Liu L."/>
            <person name="Zhang S."/>
            <person name="Luo M."/>
            <person name="Wang G."/>
        </authorList>
    </citation>
    <scope>NUCLEOTIDE SEQUENCE [LARGE SCALE GENOMIC DNA]</scope>
    <source>
        <strain evidence="1 2">ZS79</strain>
    </source>
</reference>
<dbReference type="AlphaFoldDB" id="A0A0A0F0U9"/>
<dbReference type="Proteomes" id="UP000029989">
    <property type="component" value="Unassembled WGS sequence"/>
</dbReference>
<accession>A0A0A0F0U9</accession>
<organism evidence="1 2">
    <name type="scientific">Lysobacter arseniciresistens ZS79</name>
    <dbReference type="NCBI Taxonomy" id="913325"/>
    <lineage>
        <taxon>Bacteria</taxon>
        <taxon>Pseudomonadati</taxon>
        <taxon>Pseudomonadota</taxon>
        <taxon>Gammaproteobacteria</taxon>
        <taxon>Lysobacterales</taxon>
        <taxon>Lysobacteraceae</taxon>
        <taxon>Novilysobacter</taxon>
    </lineage>
</organism>
<proteinExistence type="predicted"/>
<sequence>MCAIFHCLDMTGEAIPLGRHLFVECLGPNFRGASLVFGTACPRDGCFQLSFQCLDLDFQLADLPLQLGRPCDRHVARLQGVSPLRTQGDRFFREGIPLLLQRRAICFQDLTLSSERGLSCDLRMLER</sequence>
<protein>
    <submittedName>
        <fullName evidence="1">Uncharacterized protein</fullName>
    </submittedName>
</protein>
<dbReference type="EMBL" id="AVPT01000016">
    <property type="protein sequence ID" value="KGM55903.1"/>
    <property type="molecule type" value="Genomic_DNA"/>
</dbReference>
<evidence type="ECO:0000313" key="2">
    <source>
        <dbReference type="Proteomes" id="UP000029989"/>
    </source>
</evidence>
<evidence type="ECO:0000313" key="1">
    <source>
        <dbReference type="EMBL" id="KGM55903.1"/>
    </source>
</evidence>